<proteinExistence type="predicted"/>
<dbReference type="AlphaFoldDB" id="A0A843TJW3"/>
<name>A0A843TJW3_COLES</name>
<feature type="compositionally biased region" description="Low complexity" evidence="1">
    <location>
        <begin position="65"/>
        <end position="78"/>
    </location>
</feature>
<sequence>MPIHHTLKPYLEVYPRKGKIQQVEGLTARPPWSTAPPHHLKRLVYNVPPQTTTHTGYSYLLPRGTTTETTRHTSTSKTSTHESHTHEPQPVAKQESELTTPPHGTDYWFMTPVSNPDNTAQELPLSLTATDVRSSCCSTTTSKAKKLWRPTEPPHLQVTHPAGPCLAPLEILA</sequence>
<organism evidence="2 3">
    <name type="scientific">Colocasia esculenta</name>
    <name type="common">Wild taro</name>
    <name type="synonym">Arum esculentum</name>
    <dbReference type="NCBI Taxonomy" id="4460"/>
    <lineage>
        <taxon>Eukaryota</taxon>
        <taxon>Viridiplantae</taxon>
        <taxon>Streptophyta</taxon>
        <taxon>Embryophyta</taxon>
        <taxon>Tracheophyta</taxon>
        <taxon>Spermatophyta</taxon>
        <taxon>Magnoliopsida</taxon>
        <taxon>Liliopsida</taxon>
        <taxon>Araceae</taxon>
        <taxon>Aroideae</taxon>
        <taxon>Colocasieae</taxon>
        <taxon>Colocasia</taxon>
    </lineage>
</organism>
<accession>A0A843TJW3</accession>
<comment type="caution">
    <text evidence="2">The sequence shown here is derived from an EMBL/GenBank/DDBJ whole genome shotgun (WGS) entry which is preliminary data.</text>
</comment>
<dbReference type="Proteomes" id="UP000652761">
    <property type="component" value="Unassembled WGS sequence"/>
</dbReference>
<protein>
    <submittedName>
        <fullName evidence="2">Uncharacterized protein</fullName>
    </submittedName>
</protein>
<evidence type="ECO:0000256" key="1">
    <source>
        <dbReference type="SAM" id="MobiDB-lite"/>
    </source>
</evidence>
<evidence type="ECO:0000313" key="3">
    <source>
        <dbReference type="Proteomes" id="UP000652761"/>
    </source>
</evidence>
<reference evidence="2" key="1">
    <citation type="submission" date="2017-07" db="EMBL/GenBank/DDBJ databases">
        <title>Taro Niue Genome Assembly and Annotation.</title>
        <authorList>
            <person name="Atibalentja N."/>
            <person name="Keating K."/>
            <person name="Fields C.J."/>
        </authorList>
    </citation>
    <scope>NUCLEOTIDE SEQUENCE</scope>
    <source>
        <strain evidence="2">Niue_2</strain>
        <tissue evidence="2">Leaf</tissue>
    </source>
</reference>
<dbReference type="EMBL" id="NMUH01000038">
    <property type="protein sequence ID" value="MQL69470.1"/>
    <property type="molecule type" value="Genomic_DNA"/>
</dbReference>
<keyword evidence="3" id="KW-1185">Reference proteome</keyword>
<gene>
    <name evidence="2" type="ORF">Taro_001757</name>
</gene>
<evidence type="ECO:0000313" key="2">
    <source>
        <dbReference type="EMBL" id="MQL69470.1"/>
    </source>
</evidence>
<feature type="region of interest" description="Disordered" evidence="1">
    <location>
        <begin position="52"/>
        <end position="103"/>
    </location>
</feature>